<proteinExistence type="predicted"/>
<reference evidence="1 2" key="1">
    <citation type="submission" date="2016-10" db="EMBL/GenBank/DDBJ databases">
        <authorList>
            <person name="de Groot N.N."/>
        </authorList>
    </citation>
    <scope>NUCLEOTIDE SEQUENCE [LARGE SCALE GENOMIC DNA]</scope>
    <source>
        <strain evidence="1 2">DSM 26000</strain>
    </source>
</reference>
<organism evidence="1 2">
    <name type="scientific">Halpernia frigidisoli</name>
    <dbReference type="NCBI Taxonomy" id="1125876"/>
    <lineage>
        <taxon>Bacteria</taxon>
        <taxon>Pseudomonadati</taxon>
        <taxon>Bacteroidota</taxon>
        <taxon>Flavobacteriia</taxon>
        <taxon>Flavobacteriales</taxon>
        <taxon>Weeksellaceae</taxon>
        <taxon>Chryseobacterium group</taxon>
        <taxon>Halpernia</taxon>
    </lineage>
</organism>
<evidence type="ECO:0000313" key="1">
    <source>
        <dbReference type="EMBL" id="SFI10927.1"/>
    </source>
</evidence>
<dbReference type="AlphaFoldDB" id="A0A1I3FID5"/>
<sequence length="105" mass="12481">MKTISFTGKCPQCELYDEEYYMRENDKNLECPNCNLMILVENNKASILRHRGKGQLNFNFNKFKGNIPYQEVDRISYPNGNILIEKHLIKYLLLTVNQKEKDYNK</sequence>
<protein>
    <submittedName>
        <fullName evidence="1">Uncharacterized protein</fullName>
    </submittedName>
</protein>
<gene>
    <name evidence="1" type="ORF">SAMN05443292_1401</name>
</gene>
<keyword evidence="2" id="KW-1185">Reference proteome</keyword>
<dbReference type="EMBL" id="FOQT01000002">
    <property type="protein sequence ID" value="SFI10927.1"/>
    <property type="molecule type" value="Genomic_DNA"/>
</dbReference>
<dbReference type="RefSeq" id="WP_090079413.1">
    <property type="nucleotide sequence ID" value="NZ_FOQT01000002.1"/>
</dbReference>
<dbReference type="OrthoDB" id="89044at2"/>
<name>A0A1I3FID5_9FLAO</name>
<dbReference type="Proteomes" id="UP000198931">
    <property type="component" value="Unassembled WGS sequence"/>
</dbReference>
<accession>A0A1I3FID5</accession>
<evidence type="ECO:0000313" key="2">
    <source>
        <dbReference type="Proteomes" id="UP000198931"/>
    </source>
</evidence>